<sequence>MIRLIQAFADLGYGRKEQEQAIAEALNESKHISKLSQQEIKRVLKHIGIDEEYDDLLKRLVTGAEYLEREDLTPQQREKAQKRYDELDMRFRNLRGWV</sequence>
<reference evidence="1 2" key="1">
    <citation type="submission" date="2020-08" db="EMBL/GenBank/DDBJ databases">
        <title>Complete Genome Sequence of Effusibacillus dendaii Strain skT53, Isolated from Farmland soil.</title>
        <authorList>
            <person name="Konishi T."/>
            <person name="Kawasaki H."/>
        </authorList>
    </citation>
    <scope>NUCLEOTIDE SEQUENCE [LARGE SCALE GENOMIC DNA]</scope>
    <source>
        <strain evidence="2">skT53</strain>
    </source>
</reference>
<dbReference type="KEGG" id="eff:skT53_14620"/>
<accession>A0A7I8D8Z9</accession>
<evidence type="ECO:0000313" key="2">
    <source>
        <dbReference type="Proteomes" id="UP000593802"/>
    </source>
</evidence>
<dbReference type="AlphaFoldDB" id="A0A7I8D8Z9"/>
<proteinExistence type="predicted"/>
<protein>
    <submittedName>
        <fullName evidence="1">Uncharacterized protein</fullName>
    </submittedName>
</protein>
<dbReference type="Proteomes" id="UP000593802">
    <property type="component" value="Chromosome"/>
</dbReference>
<evidence type="ECO:0000313" key="1">
    <source>
        <dbReference type="EMBL" id="BCJ86477.1"/>
    </source>
</evidence>
<gene>
    <name evidence="1" type="ORF">skT53_14620</name>
</gene>
<dbReference type="RefSeq" id="WP_200760477.1">
    <property type="nucleotide sequence ID" value="NZ_AP023366.1"/>
</dbReference>
<dbReference type="EMBL" id="AP023366">
    <property type="protein sequence ID" value="BCJ86477.1"/>
    <property type="molecule type" value="Genomic_DNA"/>
</dbReference>
<organism evidence="1 2">
    <name type="scientific">Effusibacillus dendaii</name>
    <dbReference type="NCBI Taxonomy" id="2743772"/>
    <lineage>
        <taxon>Bacteria</taxon>
        <taxon>Bacillati</taxon>
        <taxon>Bacillota</taxon>
        <taxon>Bacilli</taxon>
        <taxon>Bacillales</taxon>
        <taxon>Alicyclobacillaceae</taxon>
        <taxon>Effusibacillus</taxon>
    </lineage>
</organism>
<name>A0A7I8D8Z9_9BACL</name>
<keyword evidence="2" id="KW-1185">Reference proteome</keyword>